<gene>
    <name evidence="3" type="ORF">ACFOZ4_01890</name>
</gene>
<organism evidence="3 4">
    <name type="scientific">Hamadaea flava</name>
    <dbReference type="NCBI Taxonomy" id="1742688"/>
    <lineage>
        <taxon>Bacteria</taxon>
        <taxon>Bacillati</taxon>
        <taxon>Actinomycetota</taxon>
        <taxon>Actinomycetes</taxon>
        <taxon>Micromonosporales</taxon>
        <taxon>Micromonosporaceae</taxon>
        <taxon>Hamadaea</taxon>
    </lineage>
</organism>
<feature type="compositionally biased region" description="Low complexity" evidence="1">
    <location>
        <begin position="243"/>
        <end position="260"/>
    </location>
</feature>
<evidence type="ECO:0000313" key="4">
    <source>
        <dbReference type="Proteomes" id="UP001595816"/>
    </source>
</evidence>
<keyword evidence="4" id="KW-1185">Reference proteome</keyword>
<feature type="region of interest" description="Disordered" evidence="1">
    <location>
        <begin position="218"/>
        <end position="260"/>
    </location>
</feature>
<dbReference type="EMBL" id="JBHSAY010000003">
    <property type="protein sequence ID" value="MFC4129360.1"/>
    <property type="molecule type" value="Genomic_DNA"/>
</dbReference>
<feature type="signal peptide" evidence="2">
    <location>
        <begin position="1"/>
        <end position="36"/>
    </location>
</feature>
<proteinExistence type="predicted"/>
<evidence type="ECO:0000256" key="2">
    <source>
        <dbReference type="SAM" id="SignalP"/>
    </source>
</evidence>
<dbReference type="Proteomes" id="UP001595816">
    <property type="component" value="Unassembled WGS sequence"/>
</dbReference>
<evidence type="ECO:0000256" key="1">
    <source>
        <dbReference type="SAM" id="MobiDB-lite"/>
    </source>
</evidence>
<reference evidence="4" key="1">
    <citation type="journal article" date="2019" name="Int. J. Syst. Evol. Microbiol.">
        <title>The Global Catalogue of Microorganisms (GCM) 10K type strain sequencing project: providing services to taxonomists for standard genome sequencing and annotation.</title>
        <authorList>
            <consortium name="The Broad Institute Genomics Platform"/>
            <consortium name="The Broad Institute Genome Sequencing Center for Infectious Disease"/>
            <person name="Wu L."/>
            <person name="Ma J."/>
        </authorList>
    </citation>
    <scope>NUCLEOTIDE SEQUENCE [LARGE SCALE GENOMIC DNA]</scope>
    <source>
        <strain evidence="4">CGMCC 4.7289</strain>
    </source>
</reference>
<comment type="caution">
    <text evidence="3">The sequence shown here is derived from an EMBL/GenBank/DDBJ whole genome shotgun (WGS) entry which is preliminary data.</text>
</comment>
<feature type="region of interest" description="Disordered" evidence="1">
    <location>
        <begin position="278"/>
        <end position="298"/>
    </location>
</feature>
<protein>
    <submittedName>
        <fullName evidence="3">Uncharacterized protein</fullName>
    </submittedName>
</protein>
<evidence type="ECO:0000313" key="3">
    <source>
        <dbReference type="EMBL" id="MFC4129360.1"/>
    </source>
</evidence>
<feature type="compositionally biased region" description="Basic and acidic residues" evidence="1">
    <location>
        <begin position="225"/>
        <end position="234"/>
    </location>
</feature>
<sequence>MTATRNGRFKRATLRAVTVAGFAAAAWFAGTAAAYAAEQPETPSAPEAAFGEAHAVTGPAQGAPNTGEDRATPDLVTTLLRVAPELDVQRVVTGVDAVLAVPGNLLARPARPAPDDPDNPFQPVPPGSPGSPGFPGAPRDPAAPPKPHPGPSATCGAHDPLLSLVRQLLQPARRSVVAVAGPALGAVPVGVLPARKSTVVRTAAHPVSAKAVAVRLTTPKSTVGHRPDGGDDSGRTPALGDCAPSTLPASSSPSGGNAPPATLAAVAVLTAPLARALRRAADSALRRAEAPRPTSSPD</sequence>
<feature type="compositionally biased region" description="Pro residues" evidence="1">
    <location>
        <begin position="141"/>
        <end position="150"/>
    </location>
</feature>
<name>A0ABV8LEN9_9ACTN</name>
<feature type="compositionally biased region" description="Basic and acidic residues" evidence="1">
    <location>
        <begin position="279"/>
        <end position="290"/>
    </location>
</feature>
<feature type="chain" id="PRO_5045102029" evidence="2">
    <location>
        <begin position="37"/>
        <end position="298"/>
    </location>
</feature>
<keyword evidence="2" id="KW-0732">Signal</keyword>
<feature type="region of interest" description="Disordered" evidence="1">
    <location>
        <begin position="109"/>
        <end position="158"/>
    </location>
</feature>
<dbReference type="RefSeq" id="WP_253759242.1">
    <property type="nucleotide sequence ID" value="NZ_JAMZDZ010000001.1"/>
</dbReference>
<feature type="compositionally biased region" description="Pro residues" evidence="1">
    <location>
        <begin position="120"/>
        <end position="129"/>
    </location>
</feature>
<accession>A0ABV8LEN9</accession>